<keyword evidence="2" id="KW-1185">Reference proteome</keyword>
<name>A0ACC0NBK4_RHOML</name>
<evidence type="ECO:0000313" key="1">
    <source>
        <dbReference type="EMBL" id="KAI8550702.1"/>
    </source>
</evidence>
<comment type="caution">
    <text evidence="1">The sequence shown here is derived from an EMBL/GenBank/DDBJ whole genome shotgun (WGS) entry which is preliminary data.</text>
</comment>
<reference evidence="1" key="1">
    <citation type="submission" date="2022-02" db="EMBL/GenBank/DDBJ databases">
        <title>Plant Genome Project.</title>
        <authorList>
            <person name="Zhang R.-G."/>
        </authorList>
    </citation>
    <scope>NUCLEOTIDE SEQUENCE</scope>
    <source>
        <strain evidence="1">AT1</strain>
    </source>
</reference>
<gene>
    <name evidence="1" type="ORF">RHMOL_Rhmol06G0128200</name>
</gene>
<sequence length="224" mass="24753">MSRSPLPLLPTLTGPTLPASVVDLMIQRICRRATPRAAGRPGTAGARKARTQGTGNLSPSKRSAAGISPSPVGSPDCFSPHSPIAKCTLFSVFGENSPLLAQCDLEFRKAFLILNYTGRRKLEEHMKVDDIMMLKDLPMRDFETKVWDAVGKDFINKEDRIQGAEFQVFSSQNRVGTGPDGLWIYLAFCIQDNDSAEDETNHDNNSEMNCVKSFKAFRLLNACR</sequence>
<dbReference type="Proteomes" id="UP001062846">
    <property type="component" value="Chromosome 6"/>
</dbReference>
<accession>A0ACC0NBK4</accession>
<organism evidence="1 2">
    <name type="scientific">Rhododendron molle</name>
    <name type="common">Chinese azalea</name>
    <name type="synonym">Azalea mollis</name>
    <dbReference type="NCBI Taxonomy" id="49168"/>
    <lineage>
        <taxon>Eukaryota</taxon>
        <taxon>Viridiplantae</taxon>
        <taxon>Streptophyta</taxon>
        <taxon>Embryophyta</taxon>
        <taxon>Tracheophyta</taxon>
        <taxon>Spermatophyta</taxon>
        <taxon>Magnoliopsida</taxon>
        <taxon>eudicotyledons</taxon>
        <taxon>Gunneridae</taxon>
        <taxon>Pentapetalae</taxon>
        <taxon>asterids</taxon>
        <taxon>Ericales</taxon>
        <taxon>Ericaceae</taxon>
        <taxon>Ericoideae</taxon>
        <taxon>Rhodoreae</taxon>
        <taxon>Rhododendron</taxon>
    </lineage>
</organism>
<protein>
    <submittedName>
        <fullName evidence="1">Uncharacterized protein</fullName>
    </submittedName>
</protein>
<evidence type="ECO:0000313" key="2">
    <source>
        <dbReference type="Proteomes" id="UP001062846"/>
    </source>
</evidence>
<dbReference type="EMBL" id="CM046393">
    <property type="protein sequence ID" value="KAI8550702.1"/>
    <property type="molecule type" value="Genomic_DNA"/>
</dbReference>
<proteinExistence type="predicted"/>